<organism evidence="1 3">
    <name type="scientific">Cupriavidus oxalaticus</name>
    <dbReference type="NCBI Taxonomy" id="96344"/>
    <lineage>
        <taxon>Bacteria</taxon>
        <taxon>Pseudomonadati</taxon>
        <taxon>Pseudomonadota</taxon>
        <taxon>Betaproteobacteria</taxon>
        <taxon>Burkholderiales</taxon>
        <taxon>Burkholderiaceae</taxon>
        <taxon>Cupriavidus</taxon>
    </lineage>
</organism>
<protein>
    <submittedName>
        <fullName evidence="1">Uncharacterized protein</fullName>
    </submittedName>
</protein>
<dbReference type="EMBL" id="OGUS01000132">
    <property type="protein sequence ID" value="SPC18215.1"/>
    <property type="molecule type" value="Genomic_DNA"/>
</dbReference>
<gene>
    <name evidence="2" type="ORF">CO2235_MP10390</name>
    <name evidence="1" type="ORF">CO2235_U1010042</name>
</gene>
<name>A0A375GFQ7_9BURK</name>
<reference evidence="1 3" key="2">
    <citation type="submission" date="2018-01" db="EMBL/GenBank/DDBJ databases">
        <authorList>
            <person name="Clerissi C."/>
        </authorList>
    </citation>
    <scope>NUCLEOTIDE SEQUENCE</scope>
    <source>
        <strain evidence="1">Cupriavidus oxalaticus LMG 2235</strain>
        <plasmid evidence="3">co2235_mp</plasmid>
    </source>
</reference>
<evidence type="ECO:0000313" key="1">
    <source>
        <dbReference type="EMBL" id="SPC05088.1"/>
    </source>
</evidence>
<dbReference type="Proteomes" id="UP000256862">
    <property type="component" value="Plasmid CO2235_mp"/>
</dbReference>
<dbReference type="EMBL" id="OGUS01000004">
    <property type="protein sequence ID" value="SPC05088.1"/>
    <property type="molecule type" value="Genomic_DNA"/>
</dbReference>
<geneLocation type="plasmid" evidence="3">
    <name>co2235_mp</name>
</geneLocation>
<evidence type="ECO:0000313" key="2">
    <source>
        <dbReference type="EMBL" id="SPC18215.1"/>
    </source>
</evidence>
<reference evidence="3" key="1">
    <citation type="submission" date="2018-01" db="EMBL/GenBank/DDBJ databases">
        <authorList>
            <person name="Gaut B.S."/>
            <person name="Morton B.R."/>
            <person name="Clegg M.T."/>
            <person name="Duvall M.R."/>
        </authorList>
    </citation>
    <scope>NUCLEOTIDE SEQUENCE [LARGE SCALE GENOMIC DNA]</scope>
</reference>
<sequence length="93" mass="10359">MLGRAIHLGAVMVDIGTLDDASPDEEEQFFAAFEMMISNDDGGEAARHLREGRAIYIADPRYPGRAVREHPDGKRELMRLDMACGQLVVERSI</sequence>
<comment type="caution">
    <text evidence="1">The sequence shown here is derived from an EMBL/GenBank/DDBJ whole genome shotgun (WGS) entry which is preliminary data.</text>
</comment>
<dbReference type="AlphaFoldDB" id="A0A375GFQ7"/>
<accession>A0A375GFQ7</accession>
<proteinExistence type="predicted"/>
<evidence type="ECO:0000313" key="3">
    <source>
        <dbReference type="Proteomes" id="UP000256862"/>
    </source>
</evidence>